<gene>
    <name evidence="1" type="ORF">NMK_2074</name>
</gene>
<sequence>MNIESQPKAHLFGPPAPHIAFWYGECYLGEVRGHPSKVDEARWRVQQTIEMLEPGPDGRAKVAMLCYGARTVLYPYGFARN</sequence>
<keyword evidence="2" id="KW-1185">Reference proteome</keyword>
<dbReference type="EMBL" id="BDOQ01000007">
    <property type="protein sequence ID" value="GBG14475.1"/>
    <property type="molecule type" value="Genomic_DNA"/>
</dbReference>
<organism evidence="1 2">
    <name type="scientific">Novimethylophilus kurashikiensis</name>
    <dbReference type="NCBI Taxonomy" id="1825523"/>
    <lineage>
        <taxon>Bacteria</taxon>
        <taxon>Pseudomonadati</taxon>
        <taxon>Pseudomonadota</taxon>
        <taxon>Betaproteobacteria</taxon>
        <taxon>Nitrosomonadales</taxon>
        <taxon>Methylophilaceae</taxon>
        <taxon>Novimethylophilus</taxon>
    </lineage>
</organism>
<comment type="caution">
    <text evidence="1">The sequence shown here is derived from an EMBL/GenBank/DDBJ whole genome shotgun (WGS) entry which is preliminary data.</text>
</comment>
<keyword evidence="1" id="KW-0687">Ribonucleoprotein</keyword>
<protein>
    <submittedName>
        <fullName evidence="1">50S ribosomal protein L2</fullName>
    </submittedName>
</protein>
<reference evidence="1 2" key="1">
    <citation type="journal article" date="2018" name="Environ. Microbiol.">
        <title>Isolation and genomic characterization of Novimethylophilus kurashikiensis gen. nov. sp. nov., a new lanthanide-dependent methylotrophic species of Methylophilaceae.</title>
        <authorList>
            <person name="Lv H."/>
            <person name="Sahin N."/>
            <person name="Tani A."/>
        </authorList>
    </citation>
    <scope>NUCLEOTIDE SEQUENCE [LARGE SCALE GENOMIC DNA]</scope>
    <source>
        <strain evidence="1 2">La2-4</strain>
    </source>
</reference>
<dbReference type="AlphaFoldDB" id="A0A2R5F8W3"/>
<dbReference type="GO" id="GO:0005840">
    <property type="term" value="C:ribosome"/>
    <property type="evidence" value="ECO:0007669"/>
    <property type="project" value="UniProtKB-KW"/>
</dbReference>
<proteinExistence type="predicted"/>
<name>A0A2R5F8W3_9PROT</name>
<accession>A0A2R5F8W3</accession>
<keyword evidence="1" id="KW-0689">Ribosomal protein</keyword>
<evidence type="ECO:0000313" key="2">
    <source>
        <dbReference type="Proteomes" id="UP000245081"/>
    </source>
</evidence>
<evidence type="ECO:0000313" key="1">
    <source>
        <dbReference type="EMBL" id="GBG14475.1"/>
    </source>
</evidence>
<dbReference type="Proteomes" id="UP000245081">
    <property type="component" value="Unassembled WGS sequence"/>
</dbReference>